<dbReference type="GO" id="GO:0005829">
    <property type="term" value="C:cytosol"/>
    <property type="evidence" value="ECO:0007669"/>
    <property type="project" value="TreeGrafter"/>
</dbReference>
<dbReference type="Gene3D" id="3.40.449.10">
    <property type="entry name" value="Phosphoenolpyruvate Carboxykinase, domain 1"/>
    <property type="match status" value="1"/>
</dbReference>
<dbReference type="GO" id="GO:0016301">
    <property type="term" value="F:kinase activity"/>
    <property type="evidence" value="ECO:0007669"/>
    <property type="project" value="UniProtKB-KW"/>
</dbReference>
<keyword evidence="2 8" id="KW-0479">Metal-binding</keyword>
<dbReference type="OMA" id="GPTNNWV"/>
<dbReference type="Gene3D" id="2.170.8.10">
    <property type="entry name" value="Phosphoenolpyruvate Carboxykinase, domain 2"/>
    <property type="match status" value="1"/>
</dbReference>
<dbReference type="GO" id="GO:0004613">
    <property type="term" value="F:phosphoenolpyruvate carboxykinase (GTP) activity"/>
    <property type="evidence" value="ECO:0007669"/>
    <property type="project" value="UniProtKB-UniRule"/>
</dbReference>
<dbReference type="InterPro" id="IPR035077">
    <property type="entry name" value="PEP_carboxykinase_GTP_C"/>
</dbReference>
<keyword evidence="11" id="KW-0670">Pyruvate</keyword>
<organism evidence="11 12">
    <name type="scientific">Metallosphaera sedula</name>
    <dbReference type="NCBI Taxonomy" id="43687"/>
    <lineage>
        <taxon>Archaea</taxon>
        <taxon>Thermoproteota</taxon>
        <taxon>Thermoprotei</taxon>
        <taxon>Sulfolobales</taxon>
        <taxon>Sulfolobaceae</taxon>
        <taxon>Metallosphaera</taxon>
    </lineage>
</organism>
<dbReference type="SUPFAM" id="SSF68923">
    <property type="entry name" value="PEP carboxykinase N-terminal domain"/>
    <property type="match status" value="1"/>
</dbReference>
<dbReference type="GO" id="GO:0030145">
    <property type="term" value="F:manganese ion binding"/>
    <property type="evidence" value="ECO:0007669"/>
    <property type="project" value="UniProtKB-UniRule"/>
</dbReference>
<dbReference type="UniPathway" id="UPA00138"/>
<feature type="binding site" evidence="8">
    <location>
        <position position="373"/>
    </location>
    <ligand>
        <name>GTP</name>
        <dbReference type="ChEBI" id="CHEBI:37565"/>
    </ligand>
</feature>
<reference evidence="11 12" key="1">
    <citation type="journal article" date="2014" name="J. Bacteriol.">
        <title>Role of an Archaeal PitA Transporter in the Copper and Arsenic Resistance of Metallosphaera sedula, an Extreme Thermoacidophile.</title>
        <authorList>
            <person name="McCarthy S."/>
            <person name="Ai C."/>
            <person name="Wheaton G."/>
            <person name="Tevatia R."/>
            <person name="Eckrich V."/>
            <person name="Kelly R."/>
            <person name="Blum P."/>
        </authorList>
    </citation>
    <scope>NUCLEOTIDE SEQUENCE [LARGE SCALE GENOMIC DNA]</scope>
    <source>
        <strain evidence="11 12">CuR1</strain>
    </source>
</reference>
<dbReference type="Pfam" id="PF00821">
    <property type="entry name" value="PEPCK_GTP"/>
    <property type="match status" value="1"/>
</dbReference>
<evidence type="ECO:0000256" key="5">
    <source>
        <dbReference type="ARBA" id="ARBA00023134"/>
    </source>
</evidence>
<evidence type="ECO:0000259" key="9">
    <source>
        <dbReference type="Pfam" id="PF00821"/>
    </source>
</evidence>
<comment type="pathway">
    <text evidence="8">Carbohydrate biosynthesis; gluconeogenesis.</text>
</comment>
<dbReference type="SUPFAM" id="SSF53795">
    <property type="entry name" value="PEP carboxykinase-like"/>
    <property type="match status" value="1"/>
</dbReference>
<feature type="binding site" evidence="8">
    <location>
        <begin position="259"/>
        <end position="264"/>
    </location>
    <ligand>
        <name>GTP</name>
        <dbReference type="ChEBI" id="CHEBI:37565"/>
    </ligand>
</feature>
<dbReference type="GO" id="GO:0005525">
    <property type="term" value="F:GTP binding"/>
    <property type="evidence" value="ECO:0007669"/>
    <property type="project" value="UniProtKB-UniRule"/>
</dbReference>
<dbReference type="InterPro" id="IPR013035">
    <property type="entry name" value="PEP_carboxykinase_C"/>
</dbReference>
<feature type="binding site" evidence="8">
    <location>
        <position position="238"/>
    </location>
    <ligand>
        <name>Mn(2+)</name>
        <dbReference type="ChEBI" id="CHEBI:29035"/>
    </ligand>
</feature>
<evidence type="ECO:0000256" key="1">
    <source>
        <dbReference type="ARBA" id="ARBA00005796"/>
    </source>
</evidence>
<evidence type="ECO:0000256" key="3">
    <source>
        <dbReference type="ARBA" id="ARBA00022741"/>
    </source>
</evidence>
<feature type="binding site" evidence="8">
    <location>
        <position position="219"/>
    </location>
    <ligand>
        <name>Mn(2+)</name>
        <dbReference type="ChEBI" id="CHEBI:29035"/>
    </ligand>
</feature>
<comment type="function">
    <text evidence="8">Catalyzes the conversion of oxaloacetate (OAA) to phosphoenolpyruvate (PEP), the rate-limiting step in the metabolic pathway that produces glucose from lactate and other precursors derived from the citric acid cycle.</text>
</comment>
<keyword evidence="11" id="KW-0418">Kinase</keyword>
<feature type="binding site" evidence="8">
    <location>
        <position position="258"/>
    </location>
    <ligand>
        <name>substrate</name>
    </ligand>
</feature>
<comment type="similarity">
    <text evidence="1 8">Belongs to the phosphoenolpyruvate carboxykinase [GTP] family.</text>
</comment>
<dbReference type="Pfam" id="PF17297">
    <property type="entry name" value="PEPCK_N"/>
    <property type="match status" value="1"/>
</dbReference>
<dbReference type="GO" id="GO:0019543">
    <property type="term" value="P:propionate catabolic process"/>
    <property type="evidence" value="ECO:0007669"/>
    <property type="project" value="TreeGrafter"/>
</dbReference>
<keyword evidence="8" id="KW-0312">Gluconeogenesis</keyword>
<feature type="domain" description="Phosphoenolpyruvate carboxykinase C-terminal P-loop" evidence="9">
    <location>
        <begin position="234"/>
        <end position="586"/>
    </location>
</feature>
<dbReference type="EMBL" id="CP008822">
    <property type="protein sequence ID" value="AIM27593.1"/>
    <property type="molecule type" value="Genomic_DNA"/>
</dbReference>
<dbReference type="GO" id="GO:0042594">
    <property type="term" value="P:response to starvation"/>
    <property type="evidence" value="ECO:0007669"/>
    <property type="project" value="TreeGrafter"/>
</dbReference>
<evidence type="ECO:0000259" key="10">
    <source>
        <dbReference type="Pfam" id="PF17297"/>
    </source>
</evidence>
<dbReference type="GO" id="GO:0071333">
    <property type="term" value="P:cellular response to glucose stimulus"/>
    <property type="evidence" value="ECO:0007669"/>
    <property type="project" value="TreeGrafter"/>
</dbReference>
<dbReference type="Proteomes" id="UP000029084">
    <property type="component" value="Chromosome"/>
</dbReference>
<dbReference type="AlphaFoldDB" id="A0A088E6K5"/>
<evidence type="ECO:0000256" key="6">
    <source>
        <dbReference type="ARBA" id="ARBA00023211"/>
    </source>
</evidence>
<keyword evidence="4 8" id="KW-0210">Decarboxylase</keyword>
<evidence type="ECO:0000313" key="12">
    <source>
        <dbReference type="Proteomes" id="UP000029084"/>
    </source>
</evidence>
<evidence type="ECO:0000313" key="11">
    <source>
        <dbReference type="EMBL" id="AIM27593.1"/>
    </source>
</evidence>
<evidence type="ECO:0000256" key="4">
    <source>
        <dbReference type="ARBA" id="ARBA00022793"/>
    </source>
</evidence>
<dbReference type="InterPro" id="IPR008209">
    <property type="entry name" value="PEP_carboxykinase_GTP"/>
</dbReference>
<feature type="domain" description="Phosphoenolpyruvate carboxykinase GTP-utilising N-terminal" evidence="10">
    <location>
        <begin position="34"/>
        <end position="229"/>
    </location>
</feature>
<comment type="subcellular location">
    <subcellularLocation>
        <location evidence="8">Cytoplasm</location>
    </subcellularLocation>
</comment>
<evidence type="ECO:0000256" key="2">
    <source>
        <dbReference type="ARBA" id="ARBA00022723"/>
    </source>
</evidence>
<gene>
    <name evidence="8" type="primary">pckG</name>
    <name evidence="11" type="ORF">HA72_1452</name>
</gene>
<dbReference type="HAMAP" id="MF_00452">
    <property type="entry name" value="PEPCK_GTP"/>
    <property type="match status" value="1"/>
</dbReference>
<sequence length="607" mass="68943">MVNMEVFPESLRGRLSSSMLSKLNQLNNNYLVTFLSSIVELCEPDSVYLVEGTGEDLEYVKRRALENGEEIPLRNRNHTIHFDHPLDQARAREDTFILSGKIPFVNTKPKEEGLKEVLGILKGSMRNREMFVGFYSLGPVNSKHRILAVQVTDSAYVIHSELMLYRSAFKEFRGNVNFLRFVHSKGTQDIKKRRIAIDLDGTVYSVNTTYAGNSVGLKKLALRLTLNMAVKEGWLSEHMAIIGIDGERTHYITASFPSGSGKTSTSMLGKLISDDLAFIRNVEGSPRAWNPESGVFGIIHGINSRDDPIIWEVLHQNDEVIFSNVLLKPDGTVYWEGSGEPEPEKGVNFAGEWWKGKKDENGKPIPASHPNARFTVRLTSFRNLDPRYEDPKGVEVEAMIFGVKDYNTLVPIAEAFDWGHGVITMGASMESARTSAVLGKSDEMEFNPMALLDFISVSLGKYLSNYLDFGKRLSKTPRIYSANYFLKDEKGFLNSKEDKRVWLRWIADRLEGKADSIRTPIGYIPTYDDLFRLFSQVLGKGYSRESYEAQFTIRLKGYKEKFKRIKDIYLSIEDTPSEVIEILDRQLLEIDKSMRKFGERVTPSQLE</sequence>
<dbReference type="PANTHER" id="PTHR11561:SF0">
    <property type="entry name" value="PHOSPHOENOLPYRUVATE CARBOXYKINASE [GTP]-RELATED"/>
    <property type="match status" value="1"/>
</dbReference>
<dbReference type="InterPro" id="IPR035078">
    <property type="entry name" value="PEP_carboxykinase_GTP_N"/>
</dbReference>
<protein>
    <recommendedName>
        <fullName evidence="8">Phosphoenolpyruvate carboxykinase [GTP]</fullName>
        <shortName evidence="8">PEP carboxykinase</shortName>
        <shortName evidence="8">PEPCK</shortName>
        <ecNumber evidence="8">4.1.1.32</ecNumber>
    </recommendedName>
    <alternativeName>
        <fullName evidence="8">GTP-dependent phosphoenolpyruvate carboxykinase</fullName>
        <shortName evidence="8">GTP-PEPCK</shortName>
    </alternativeName>
</protein>
<keyword evidence="7 8" id="KW-0456">Lyase</keyword>
<dbReference type="PIRSF" id="PIRSF001348">
    <property type="entry name" value="PEP_carboxykinase_GTP"/>
    <property type="match status" value="1"/>
</dbReference>
<feature type="active site" evidence="8">
    <location>
        <position position="260"/>
    </location>
</feature>
<dbReference type="GO" id="GO:0006094">
    <property type="term" value="P:gluconeogenesis"/>
    <property type="evidence" value="ECO:0007669"/>
    <property type="project" value="UniProtKB-UniRule"/>
</dbReference>
<dbReference type="InterPro" id="IPR008210">
    <property type="entry name" value="PEP_carboxykinase_N"/>
</dbReference>
<evidence type="ECO:0000256" key="7">
    <source>
        <dbReference type="ARBA" id="ARBA00023239"/>
    </source>
</evidence>
<keyword evidence="11" id="KW-0808">Transferase</keyword>
<dbReference type="PANTHER" id="PTHR11561">
    <property type="entry name" value="PHOSPHOENOLPYRUVATE CARBOXYKINASE"/>
    <property type="match status" value="1"/>
</dbReference>
<proteinExistence type="inferred from homology"/>
<feature type="binding site" evidence="8">
    <location>
        <begin position="371"/>
        <end position="373"/>
    </location>
    <ligand>
        <name>substrate</name>
    </ligand>
</feature>
<comment type="catalytic activity">
    <reaction evidence="8">
        <text>oxaloacetate + GTP = phosphoenolpyruvate + GDP + CO2</text>
        <dbReference type="Rhea" id="RHEA:10388"/>
        <dbReference type="ChEBI" id="CHEBI:16452"/>
        <dbReference type="ChEBI" id="CHEBI:16526"/>
        <dbReference type="ChEBI" id="CHEBI:37565"/>
        <dbReference type="ChEBI" id="CHEBI:58189"/>
        <dbReference type="ChEBI" id="CHEBI:58702"/>
        <dbReference type="EC" id="4.1.1.32"/>
    </reaction>
</comment>
<comment type="caution">
    <text evidence="8">Lacks conserved residue(s) required for the propagation of feature annotation.</text>
</comment>
<dbReference type="EC" id="4.1.1.32" evidence="8"/>
<dbReference type="GO" id="GO:0033993">
    <property type="term" value="P:response to lipid"/>
    <property type="evidence" value="ECO:0007669"/>
    <property type="project" value="TreeGrafter"/>
</dbReference>
<keyword evidence="3 8" id="KW-0547">Nucleotide-binding</keyword>
<keyword evidence="8" id="KW-0963">Cytoplasm</keyword>
<feature type="binding site" evidence="8">
    <location>
        <begin position="210"/>
        <end position="212"/>
    </location>
    <ligand>
        <name>substrate</name>
    </ligand>
</feature>
<evidence type="ECO:0000256" key="8">
    <source>
        <dbReference type="HAMAP-Rule" id="MF_00452"/>
    </source>
</evidence>
<dbReference type="NCBIfam" id="NF003253">
    <property type="entry name" value="PRK04210.1"/>
    <property type="match status" value="1"/>
</dbReference>
<dbReference type="GO" id="GO:0006107">
    <property type="term" value="P:oxaloacetate metabolic process"/>
    <property type="evidence" value="ECO:0007669"/>
    <property type="project" value="TreeGrafter"/>
</dbReference>
<comment type="cofactor">
    <cofactor evidence="8">
        <name>Mn(2+)</name>
        <dbReference type="ChEBI" id="CHEBI:29035"/>
    </cofactor>
    <text evidence="8">Binds 1 Mn(2+) ion per subunit.</text>
</comment>
<dbReference type="Gene3D" id="3.90.228.20">
    <property type="match status" value="1"/>
</dbReference>
<keyword evidence="6 8" id="KW-0464">Manganese</keyword>
<name>A0A088E6K5_9CREN</name>
<feature type="binding site" evidence="8">
    <location>
        <position position="275"/>
    </location>
    <ligand>
        <name>Mn(2+)</name>
        <dbReference type="ChEBI" id="CHEBI:29035"/>
    </ligand>
</feature>
<feature type="binding site" evidence="8">
    <location>
        <position position="90"/>
    </location>
    <ligand>
        <name>substrate</name>
    </ligand>
</feature>
<dbReference type="GO" id="GO:0046327">
    <property type="term" value="P:glycerol biosynthetic process from pyruvate"/>
    <property type="evidence" value="ECO:0007669"/>
    <property type="project" value="TreeGrafter"/>
</dbReference>
<keyword evidence="5 8" id="KW-0342">GTP-binding</keyword>
<accession>A0A088E6K5</accession>